<protein>
    <submittedName>
        <fullName evidence="2">Uncharacterized protein</fullName>
    </submittedName>
</protein>
<keyword evidence="1" id="KW-1133">Transmembrane helix</keyword>
<keyword evidence="1" id="KW-0812">Transmembrane</keyword>
<feature type="transmembrane region" description="Helical" evidence="1">
    <location>
        <begin position="95"/>
        <end position="114"/>
    </location>
</feature>
<dbReference type="AlphaFoldDB" id="L7LZ32"/>
<feature type="transmembrane region" description="Helical" evidence="1">
    <location>
        <begin position="126"/>
        <end position="146"/>
    </location>
</feature>
<feature type="transmembrane region" description="Helical" evidence="1">
    <location>
        <begin position="49"/>
        <end position="75"/>
    </location>
</feature>
<name>L7LZ32_RHIPC</name>
<reference evidence="2" key="2">
    <citation type="journal article" date="2015" name="J. Proteomics">
        <title>Sexual differences in the sialomes of the zebra tick, Rhipicephalus pulchellus.</title>
        <authorList>
            <person name="Tan A.W."/>
            <person name="Francischetti I.M."/>
            <person name="Slovak M."/>
            <person name="Kini R.M."/>
            <person name="Ribeiro J.M."/>
        </authorList>
    </citation>
    <scope>NUCLEOTIDE SEQUENCE</scope>
    <source>
        <tissue evidence="2">Salivary gland</tissue>
    </source>
</reference>
<accession>L7LZ32</accession>
<keyword evidence="1" id="KW-0472">Membrane</keyword>
<evidence type="ECO:0000313" key="2">
    <source>
        <dbReference type="EMBL" id="JAA56099.1"/>
    </source>
</evidence>
<proteinExistence type="evidence at transcript level"/>
<organism evidence="2">
    <name type="scientific">Rhipicephalus pulchellus</name>
    <name type="common">Yellow backed tick</name>
    <name type="synonym">Dermacentor pulchellus</name>
    <dbReference type="NCBI Taxonomy" id="72859"/>
    <lineage>
        <taxon>Eukaryota</taxon>
        <taxon>Metazoa</taxon>
        <taxon>Ecdysozoa</taxon>
        <taxon>Arthropoda</taxon>
        <taxon>Chelicerata</taxon>
        <taxon>Arachnida</taxon>
        <taxon>Acari</taxon>
        <taxon>Parasitiformes</taxon>
        <taxon>Ixodida</taxon>
        <taxon>Ixodoidea</taxon>
        <taxon>Ixodidae</taxon>
        <taxon>Rhipicephalinae</taxon>
        <taxon>Rhipicephalus</taxon>
        <taxon>Rhipicephalus</taxon>
    </lineage>
</organism>
<sequence length="182" mass="21072">MEKLMPASPQWCQAWKSAVGGTLFLLIFFFVVFLSLSLCFLYEFFVSVSLYFVLFLSLPNSIFFCLFYLSLSLLLSLSVSLSLSLFRVCFFPDDYLYFFLLMSLFPLFLSSFFLSICSFLSDSLSLSLSCFLSLFSSCAFFLHLFFTRFTCSPSPSRVFVYCSHLLYSLMRLAHSFRRIPTC</sequence>
<feature type="transmembrane region" description="Helical" evidence="1">
    <location>
        <begin position="20"/>
        <end position="42"/>
    </location>
</feature>
<dbReference type="EMBL" id="GACK01008935">
    <property type="protein sequence ID" value="JAA56099.1"/>
    <property type="molecule type" value="mRNA"/>
</dbReference>
<evidence type="ECO:0000256" key="1">
    <source>
        <dbReference type="SAM" id="Phobius"/>
    </source>
</evidence>
<reference evidence="2" key="1">
    <citation type="submission" date="2012-11" db="EMBL/GenBank/DDBJ databases">
        <authorList>
            <person name="Lucero-Rivera Y.E."/>
            <person name="Tovar-Ramirez D."/>
        </authorList>
    </citation>
    <scope>NUCLEOTIDE SEQUENCE</scope>
    <source>
        <tissue evidence="2">Salivary gland</tissue>
    </source>
</reference>